<feature type="compositionally biased region" description="Low complexity" evidence="1">
    <location>
        <begin position="89"/>
        <end position="106"/>
    </location>
</feature>
<keyword evidence="2" id="KW-0472">Membrane</keyword>
<dbReference type="Proteomes" id="UP000724874">
    <property type="component" value="Unassembled WGS sequence"/>
</dbReference>
<evidence type="ECO:0000256" key="2">
    <source>
        <dbReference type="SAM" id="Phobius"/>
    </source>
</evidence>
<feature type="compositionally biased region" description="Basic and acidic residues" evidence="1">
    <location>
        <begin position="305"/>
        <end position="324"/>
    </location>
</feature>
<feature type="compositionally biased region" description="Basic residues" evidence="1">
    <location>
        <begin position="31"/>
        <end position="42"/>
    </location>
</feature>
<evidence type="ECO:0000256" key="1">
    <source>
        <dbReference type="SAM" id="MobiDB-lite"/>
    </source>
</evidence>
<keyword evidence="2" id="KW-1133">Transmembrane helix</keyword>
<feature type="compositionally biased region" description="Low complexity" evidence="1">
    <location>
        <begin position="549"/>
        <end position="559"/>
    </location>
</feature>
<accession>A0A9P5NZE8</accession>
<protein>
    <submittedName>
        <fullName evidence="3">Uncharacterized protein</fullName>
    </submittedName>
</protein>
<feature type="compositionally biased region" description="Polar residues" evidence="1">
    <location>
        <begin position="598"/>
        <end position="609"/>
    </location>
</feature>
<dbReference type="EMBL" id="JADNYJ010000007">
    <property type="protein sequence ID" value="KAF8910079.1"/>
    <property type="molecule type" value="Genomic_DNA"/>
</dbReference>
<name>A0A9P5NZE8_GYMJU</name>
<reference evidence="3" key="1">
    <citation type="submission" date="2020-11" db="EMBL/GenBank/DDBJ databases">
        <authorList>
            <consortium name="DOE Joint Genome Institute"/>
            <person name="Ahrendt S."/>
            <person name="Riley R."/>
            <person name="Andreopoulos W."/>
            <person name="LaButti K."/>
            <person name="Pangilinan J."/>
            <person name="Ruiz-duenas F.J."/>
            <person name="Barrasa J.M."/>
            <person name="Sanchez-Garcia M."/>
            <person name="Camarero S."/>
            <person name="Miyauchi S."/>
            <person name="Serrano A."/>
            <person name="Linde D."/>
            <person name="Babiker R."/>
            <person name="Drula E."/>
            <person name="Ayuso-Fernandez I."/>
            <person name="Pacheco R."/>
            <person name="Padilla G."/>
            <person name="Ferreira P."/>
            <person name="Barriuso J."/>
            <person name="Kellner H."/>
            <person name="Castanera R."/>
            <person name="Alfaro M."/>
            <person name="Ramirez L."/>
            <person name="Pisabarro A.G."/>
            <person name="Kuo A."/>
            <person name="Tritt A."/>
            <person name="Lipzen A."/>
            <person name="He G."/>
            <person name="Yan M."/>
            <person name="Ng V."/>
            <person name="Cullen D."/>
            <person name="Martin F."/>
            <person name="Rosso M.-N."/>
            <person name="Henrissat B."/>
            <person name="Hibbett D."/>
            <person name="Martinez A.T."/>
            <person name="Grigoriev I.V."/>
        </authorList>
    </citation>
    <scope>NUCLEOTIDE SEQUENCE</scope>
    <source>
        <strain evidence="3">AH 44721</strain>
    </source>
</reference>
<dbReference type="AlphaFoldDB" id="A0A9P5NZE8"/>
<keyword evidence="2" id="KW-0812">Transmembrane</keyword>
<sequence>MAKPLSPSSAGSSAASTSSSCNAQNASAHSNHPRHRRRRRPKPSSSVTPSSGLLVLLASVASASNVSGSPAPPAFLCPSIDEDDDCDLPSEASSSSIPETTPSPSAFLAASGRHLPDKFSRDSDGVWRRVPSYTLYGSTVSVDCDNSCMQPTEVASPADDQIQDGVVNPISNSTANATSTYDIRNSLPPGWKPVAKPYESRTPLILSVSLVLALFICFFIFGCLFWRTSVKKKHRSNDVEAKARKLPGENDTRELVEKEVKAKQKIWARATARWRANARYSARQRRGKRLGSRLSYAHQSNVSVDRPRSRLADSSLHRSRESSRRASVVSIPDQIDNSEIINTSSPSERQIADSLPPLPARTSSPPAYQHRGQPAMPLFSPSNTSSEQQPSNSTSDPSRRQPYPLPWSPSESIDDDQNAELTDSTSLHVAHVATDDKTILARLAELASSPPDASGSVGVTDVQVSAPVWDDEDVRDLVPDLMLAATQSSDPAACTSAPMFPPPPSKERLAAAERYAYPFSFDDMETLEVEAGPSAPPFQEDPSHHPSHSHMLPSAPPLLDTDEFPQGFHPSAPDWDSITRHNPTEEDAPGQNHDRISTESSDIGPSTSPVHPIPRPTDNIALPGYQP</sequence>
<feature type="compositionally biased region" description="Low complexity" evidence="1">
    <location>
        <begin position="1"/>
        <end position="30"/>
    </location>
</feature>
<evidence type="ECO:0000313" key="4">
    <source>
        <dbReference type="Proteomes" id="UP000724874"/>
    </source>
</evidence>
<dbReference type="OrthoDB" id="2756128at2759"/>
<feature type="region of interest" description="Disordered" evidence="1">
    <location>
        <begin position="75"/>
        <end position="110"/>
    </location>
</feature>
<comment type="caution">
    <text evidence="3">The sequence shown here is derived from an EMBL/GenBank/DDBJ whole genome shotgun (WGS) entry which is preliminary data.</text>
</comment>
<feature type="compositionally biased region" description="Polar residues" evidence="1">
    <location>
        <begin position="335"/>
        <end position="348"/>
    </location>
</feature>
<keyword evidence="4" id="KW-1185">Reference proteome</keyword>
<organism evidence="3 4">
    <name type="scientific">Gymnopilus junonius</name>
    <name type="common">Spectacular rustgill mushroom</name>
    <name type="synonym">Gymnopilus spectabilis subsp. junonius</name>
    <dbReference type="NCBI Taxonomy" id="109634"/>
    <lineage>
        <taxon>Eukaryota</taxon>
        <taxon>Fungi</taxon>
        <taxon>Dikarya</taxon>
        <taxon>Basidiomycota</taxon>
        <taxon>Agaricomycotina</taxon>
        <taxon>Agaricomycetes</taxon>
        <taxon>Agaricomycetidae</taxon>
        <taxon>Agaricales</taxon>
        <taxon>Agaricineae</taxon>
        <taxon>Hymenogastraceae</taxon>
        <taxon>Gymnopilus</taxon>
    </lineage>
</organism>
<feature type="transmembrane region" description="Helical" evidence="2">
    <location>
        <begin position="204"/>
        <end position="226"/>
    </location>
</feature>
<dbReference type="PROSITE" id="PS51257">
    <property type="entry name" value="PROKAR_LIPOPROTEIN"/>
    <property type="match status" value="1"/>
</dbReference>
<feature type="region of interest" description="Disordered" evidence="1">
    <location>
        <begin position="1"/>
        <end position="51"/>
    </location>
</feature>
<feature type="region of interest" description="Disordered" evidence="1">
    <location>
        <begin position="286"/>
        <end position="418"/>
    </location>
</feature>
<gene>
    <name evidence="3" type="ORF">CPB84DRAFT_1351841</name>
</gene>
<evidence type="ECO:0000313" key="3">
    <source>
        <dbReference type="EMBL" id="KAF8910079.1"/>
    </source>
</evidence>
<feature type="region of interest" description="Disordered" evidence="1">
    <location>
        <begin position="526"/>
        <end position="627"/>
    </location>
</feature>
<feature type="compositionally biased region" description="Polar residues" evidence="1">
    <location>
        <begin position="380"/>
        <end position="396"/>
    </location>
</feature>
<proteinExistence type="predicted"/>